<accession>A0ABS3CR93</accession>
<dbReference type="Gene3D" id="3.40.50.1820">
    <property type="entry name" value="alpha/beta hydrolase"/>
    <property type="match status" value="1"/>
</dbReference>
<dbReference type="RefSeq" id="WP_206593392.1">
    <property type="nucleotide sequence ID" value="NZ_JAFKCS010000004.1"/>
</dbReference>
<name>A0ABS3CR93_9ALTE</name>
<dbReference type="InterPro" id="IPR008886">
    <property type="entry name" value="UPF0227/Esterase_YqiA"/>
</dbReference>
<dbReference type="SUPFAM" id="SSF53474">
    <property type="entry name" value="alpha/beta-Hydrolases"/>
    <property type="match status" value="1"/>
</dbReference>
<proteinExistence type="predicted"/>
<sequence length="215" mass="23856">MTDHVLIYLHGFLSSPQSVKAQQVADFMAKNAVNITLEVPQLANFPQAALAQAKQIAKRHQGKALTFIGSSMGGFLATHLVNEFGGRAVLINPAVDPHKLLANFLGEHQNPYTGERFTLTQTHVEDLQALAIQQLREPQNLWVLLQQGDETLDYRLAEALYRDCHLTIEPGGNHAFEGFERYLMSILAFLQGQPKPGQRDLFSVQDTTIARPAVT</sequence>
<dbReference type="PANTHER" id="PTHR35602:SF3">
    <property type="entry name" value="ESTERASE YQIA"/>
    <property type="match status" value="1"/>
</dbReference>
<dbReference type="Pfam" id="PF05728">
    <property type="entry name" value="UPF0227"/>
    <property type="match status" value="1"/>
</dbReference>
<evidence type="ECO:0000313" key="2">
    <source>
        <dbReference type="Proteomes" id="UP000663992"/>
    </source>
</evidence>
<organism evidence="1 2">
    <name type="scientific">Bowmanella yangjiangensis</name>
    <dbReference type="NCBI Taxonomy" id="2811230"/>
    <lineage>
        <taxon>Bacteria</taxon>
        <taxon>Pseudomonadati</taxon>
        <taxon>Pseudomonadota</taxon>
        <taxon>Gammaproteobacteria</taxon>
        <taxon>Alteromonadales</taxon>
        <taxon>Alteromonadaceae</taxon>
        <taxon>Bowmanella</taxon>
    </lineage>
</organism>
<comment type="caution">
    <text evidence="1">The sequence shown here is derived from an EMBL/GenBank/DDBJ whole genome shotgun (WGS) entry which is preliminary data.</text>
</comment>
<reference evidence="1 2" key="1">
    <citation type="submission" date="2021-03" db="EMBL/GenBank/DDBJ databases">
        <title>novel species isolated from a fishpond in China.</title>
        <authorList>
            <person name="Lu H."/>
            <person name="Cai Z."/>
        </authorList>
    </citation>
    <scope>NUCLEOTIDE SEQUENCE [LARGE SCALE GENOMIC DNA]</scope>
    <source>
        <strain evidence="1 2">Y57</strain>
    </source>
</reference>
<protein>
    <submittedName>
        <fullName evidence="1">Esterase YqiA</fullName>
    </submittedName>
</protein>
<dbReference type="PANTHER" id="PTHR35602">
    <property type="entry name" value="ESTERASE YQIA-RELATED"/>
    <property type="match status" value="1"/>
</dbReference>
<dbReference type="Proteomes" id="UP000663992">
    <property type="component" value="Unassembled WGS sequence"/>
</dbReference>
<dbReference type="EMBL" id="JAFKCS010000004">
    <property type="protein sequence ID" value="MBN7819575.1"/>
    <property type="molecule type" value="Genomic_DNA"/>
</dbReference>
<dbReference type="InterPro" id="IPR029058">
    <property type="entry name" value="AB_hydrolase_fold"/>
</dbReference>
<keyword evidence="2" id="KW-1185">Reference proteome</keyword>
<gene>
    <name evidence="1" type="ORF">J0A65_06845</name>
</gene>
<evidence type="ECO:0000313" key="1">
    <source>
        <dbReference type="EMBL" id="MBN7819575.1"/>
    </source>
</evidence>